<dbReference type="GO" id="GO:0005524">
    <property type="term" value="F:ATP binding"/>
    <property type="evidence" value="ECO:0007669"/>
    <property type="project" value="UniProtKB-KW"/>
</dbReference>
<dbReference type="PANTHER" id="PTHR43392:SF2">
    <property type="entry name" value="AAA-TYPE ATPASE FAMILY PROTEIN _ ANKYRIN REPEAT FAMILY PROTEIN"/>
    <property type="match status" value="1"/>
</dbReference>
<keyword evidence="3" id="KW-0067">ATP-binding</keyword>
<dbReference type="SMART" id="SM00710">
    <property type="entry name" value="PbH1"/>
    <property type="match status" value="11"/>
</dbReference>
<dbReference type="Pfam" id="PF00004">
    <property type="entry name" value="AAA"/>
    <property type="match status" value="1"/>
</dbReference>
<evidence type="ECO:0000313" key="6">
    <source>
        <dbReference type="EMBL" id="NGM15654.1"/>
    </source>
</evidence>
<comment type="caution">
    <text evidence="6">The sequence shown here is derived from an EMBL/GenBank/DDBJ whole genome shotgun (WGS) entry which is preliminary data.</text>
</comment>
<dbReference type="PRINTS" id="PR00819">
    <property type="entry name" value="CBXCFQXSUPER"/>
</dbReference>
<dbReference type="InterPro" id="IPR006626">
    <property type="entry name" value="PbH1"/>
</dbReference>
<dbReference type="InterPro" id="IPR011050">
    <property type="entry name" value="Pectin_lyase_fold/virulence"/>
</dbReference>
<dbReference type="GO" id="GO:0016887">
    <property type="term" value="F:ATP hydrolysis activity"/>
    <property type="evidence" value="ECO:0007669"/>
    <property type="project" value="InterPro"/>
</dbReference>
<dbReference type="SUPFAM" id="SSF52540">
    <property type="entry name" value="P-loop containing nucleoside triphosphate hydrolases"/>
    <property type="match status" value="1"/>
</dbReference>
<evidence type="ECO:0000256" key="3">
    <source>
        <dbReference type="ARBA" id="ARBA00022840"/>
    </source>
</evidence>
<name>A0A6M1LC19_9ACTN</name>
<dbReference type="InterPro" id="IPR050773">
    <property type="entry name" value="CbxX/CfxQ_RuBisCO_ESX"/>
</dbReference>
<dbReference type="PANTHER" id="PTHR43392">
    <property type="entry name" value="AAA-TYPE ATPASE FAMILY PROTEIN / ANKYRIN REPEAT FAMILY PROTEIN"/>
    <property type="match status" value="1"/>
</dbReference>
<evidence type="ECO:0000256" key="1">
    <source>
        <dbReference type="ARBA" id="ARBA00010378"/>
    </source>
</evidence>
<dbReference type="Gene3D" id="3.40.50.300">
    <property type="entry name" value="P-loop containing nucleotide triphosphate hydrolases"/>
    <property type="match status" value="1"/>
</dbReference>
<evidence type="ECO:0000256" key="2">
    <source>
        <dbReference type="ARBA" id="ARBA00022741"/>
    </source>
</evidence>
<dbReference type="Pfam" id="PF13229">
    <property type="entry name" value="Beta_helix"/>
    <property type="match status" value="3"/>
</dbReference>
<protein>
    <submittedName>
        <fullName evidence="6">AAA family ATPase</fullName>
    </submittedName>
</protein>
<dbReference type="FunFam" id="3.40.50.300:FF:000216">
    <property type="entry name" value="Type VII secretion ATPase EccA"/>
    <property type="match status" value="1"/>
</dbReference>
<proteinExistence type="inferred from homology"/>
<dbReference type="Gene3D" id="1.10.8.60">
    <property type="match status" value="1"/>
</dbReference>
<keyword evidence="2" id="KW-0547">Nucleotide-binding</keyword>
<evidence type="ECO:0000259" key="5">
    <source>
        <dbReference type="SMART" id="SM00382"/>
    </source>
</evidence>
<reference evidence="6 7" key="1">
    <citation type="submission" date="2020-02" db="EMBL/GenBank/DDBJ databases">
        <title>Draft Genome Sequence of Verrucosispora sp. Strain CWR15, Isolated from Gulf of Mexico Sponge.</title>
        <authorList>
            <person name="Kennedy S.J."/>
            <person name="Cella E."/>
            <person name="Azarian T."/>
            <person name="Baker B.J."/>
            <person name="Shaw L.N."/>
        </authorList>
    </citation>
    <scope>NUCLEOTIDE SEQUENCE [LARGE SCALE GENOMIC DNA]</scope>
    <source>
        <strain evidence="6 7">CWR15</strain>
    </source>
</reference>
<dbReference type="Gene3D" id="2.160.20.10">
    <property type="entry name" value="Single-stranded right-handed beta-helix, Pectin lyase-like"/>
    <property type="match status" value="2"/>
</dbReference>
<dbReference type="RefSeq" id="WP_164449496.1">
    <property type="nucleotide sequence ID" value="NZ_SAIY01000010.1"/>
</dbReference>
<organism evidence="6 7">
    <name type="scientific">Verrucosispora sioxanthis</name>
    <dbReference type="NCBI Taxonomy" id="2499994"/>
    <lineage>
        <taxon>Bacteria</taxon>
        <taxon>Bacillati</taxon>
        <taxon>Actinomycetota</taxon>
        <taxon>Actinomycetes</taxon>
        <taxon>Micromonosporales</taxon>
        <taxon>Micromonosporaceae</taxon>
        <taxon>Micromonospora</taxon>
    </lineage>
</organism>
<accession>A0A6M1LC19</accession>
<dbReference type="SUPFAM" id="SSF51126">
    <property type="entry name" value="Pectin lyase-like"/>
    <property type="match status" value="2"/>
</dbReference>
<feature type="region of interest" description="Disordered" evidence="4">
    <location>
        <begin position="624"/>
        <end position="644"/>
    </location>
</feature>
<dbReference type="InterPro" id="IPR003959">
    <property type="entry name" value="ATPase_AAA_core"/>
</dbReference>
<dbReference type="Proteomes" id="UP000478148">
    <property type="component" value="Unassembled WGS sequence"/>
</dbReference>
<keyword evidence="7" id="KW-1185">Reference proteome</keyword>
<dbReference type="CDD" id="cd00009">
    <property type="entry name" value="AAA"/>
    <property type="match status" value="1"/>
</dbReference>
<dbReference type="SMART" id="SM00382">
    <property type="entry name" value="AAA"/>
    <property type="match status" value="1"/>
</dbReference>
<dbReference type="EMBL" id="SAIY01000010">
    <property type="protein sequence ID" value="NGM15654.1"/>
    <property type="molecule type" value="Genomic_DNA"/>
</dbReference>
<dbReference type="InterPro" id="IPR012334">
    <property type="entry name" value="Pectin_lyas_fold"/>
</dbReference>
<dbReference type="Pfam" id="PF17866">
    <property type="entry name" value="AAA_lid_6"/>
    <property type="match status" value="1"/>
</dbReference>
<dbReference type="InterPro" id="IPR039448">
    <property type="entry name" value="Beta_helix"/>
</dbReference>
<gene>
    <name evidence="6" type="ORF">ENC19_24970</name>
</gene>
<dbReference type="AlphaFoldDB" id="A0A6M1LC19"/>
<sequence length="919" mass="95626">MSPEFLAAGAPAAARTPLTGKVERVSTRAWSRHKTIGAAARAAKPGTVVVVSPGTYRECLVLEHEVTIVAEDESGLVELVAPDGPAVQVRGGSTTLRGITVRGGGTGDAAVVVSAGYLELESSRVTAGFVHVGGRSEARLTGCTVEETGTCALSVADGARLAADNLIITKIVGVAVAAGGSSHLTLSGAVLNDVRGVGVRVGDTATAVLRTCDIGSAEDAGVEVRETGTLRLLDSHVHDIGGDGVRVLGSAGLGADWWPALRPGRPDDLVPAEPGETGGVVVRRCEISRTGAAGIVTGGESMTLLDDSVIDQAGSAGILAAHDSRLAVRSTRVTNSTQTAVALRDNTQVRWRNGALTGSKANGVLAVGDSRLQLHDAEVRESGFTAVHLTGTAAVTLHGVTITATAELGIRASGRSVLHAKDTVVEHADLTGVQVDDAADAVLREVTVTNCRNGVRVDTPHRPLLVDCTVRDIDQTGVEIAAGSAPTLLRSTVASCGAAGVFVDSDADPVLDDCAIEAVGGSGLAVWTGARPALRRVRIANVKKNGLYFGPGAHGEAEEVTLSRTGYPALYVGAKADPVLRRCAVLDADEDVSLAADAEPVVEQCHSERVGSAMWPATAAVVPASSHTTAKNPATGGEAETEAPEDPLQPLIDQLNGLIGLVSVKRDVGTMVKLMHLVKRRREAGLAPPPMSRHMVFAGNPGTGKTTVARLYGQLLAALGVLASGHLVEVDRGMLVGEYVGHTAPKTQAAFQRALGGVLFIDEAYALVPEGQGSDFGNEAISTLVKLMEDHREEVVVIVAGYPDQMGRFIGANPGLSSRFSRTLTFADYSATELVRIVEKHAEDHDYRLSEKASARLAEYFATVDRGEGFGNGRFARKVFQEMTENHAGRIAELDDPSDEQLSTLEAVDLTDIAFDLRG</sequence>
<feature type="domain" description="AAA+ ATPase" evidence="5">
    <location>
        <begin position="691"/>
        <end position="830"/>
    </location>
</feature>
<dbReference type="InterPro" id="IPR003593">
    <property type="entry name" value="AAA+_ATPase"/>
</dbReference>
<dbReference type="InterPro" id="IPR041627">
    <property type="entry name" value="AAA_lid_6"/>
</dbReference>
<dbReference type="InterPro" id="IPR027417">
    <property type="entry name" value="P-loop_NTPase"/>
</dbReference>
<evidence type="ECO:0000256" key="4">
    <source>
        <dbReference type="SAM" id="MobiDB-lite"/>
    </source>
</evidence>
<comment type="similarity">
    <text evidence="1">Belongs to the CbxX/CfxQ family.</text>
</comment>
<dbReference type="InterPro" id="IPR000641">
    <property type="entry name" value="CbxX/CfxQ"/>
</dbReference>
<evidence type="ECO:0000313" key="7">
    <source>
        <dbReference type="Proteomes" id="UP000478148"/>
    </source>
</evidence>